<accession>S8EFW7</accession>
<protein>
    <submittedName>
        <fullName evidence="1">Uncharacterized protein</fullName>
    </submittedName>
</protein>
<reference evidence="1 2" key="1">
    <citation type="journal article" date="2012" name="Science">
        <title>The Paleozoic origin of enzymatic lignin decomposition reconstructed from 31 fungal genomes.</title>
        <authorList>
            <person name="Floudas D."/>
            <person name="Binder M."/>
            <person name="Riley R."/>
            <person name="Barry K."/>
            <person name="Blanchette R.A."/>
            <person name="Henrissat B."/>
            <person name="Martinez A.T."/>
            <person name="Otillar R."/>
            <person name="Spatafora J.W."/>
            <person name="Yadav J.S."/>
            <person name="Aerts A."/>
            <person name="Benoit I."/>
            <person name="Boyd A."/>
            <person name="Carlson A."/>
            <person name="Copeland A."/>
            <person name="Coutinho P.M."/>
            <person name="de Vries R.P."/>
            <person name="Ferreira P."/>
            <person name="Findley K."/>
            <person name="Foster B."/>
            <person name="Gaskell J."/>
            <person name="Glotzer D."/>
            <person name="Gorecki P."/>
            <person name="Heitman J."/>
            <person name="Hesse C."/>
            <person name="Hori C."/>
            <person name="Igarashi K."/>
            <person name="Jurgens J.A."/>
            <person name="Kallen N."/>
            <person name="Kersten P."/>
            <person name="Kohler A."/>
            <person name="Kuees U."/>
            <person name="Kumar T.K.A."/>
            <person name="Kuo A."/>
            <person name="LaButti K."/>
            <person name="Larrondo L.F."/>
            <person name="Lindquist E."/>
            <person name="Ling A."/>
            <person name="Lombard V."/>
            <person name="Lucas S."/>
            <person name="Lundell T."/>
            <person name="Martin R."/>
            <person name="McLaughlin D.J."/>
            <person name="Morgenstern I."/>
            <person name="Morin E."/>
            <person name="Murat C."/>
            <person name="Nagy L.G."/>
            <person name="Nolan M."/>
            <person name="Ohm R.A."/>
            <person name="Patyshakuliyeva A."/>
            <person name="Rokas A."/>
            <person name="Ruiz-Duenas F.J."/>
            <person name="Sabat G."/>
            <person name="Salamov A."/>
            <person name="Samejima M."/>
            <person name="Schmutz J."/>
            <person name="Slot J.C."/>
            <person name="St John F."/>
            <person name="Stenlid J."/>
            <person name="Sun H."/>
            <person name="Sun S."/>
            <person name="Syed K."/>
            <person name="Tsang A."/>
            <person name="Wiebenga A."/>
            <person name="Young D."/>
            <person name="Pisabarro A."/>
            <person name="Eastwood D.C."/>
            <person name="Martin F."/>
            <person name="Cullen D."/>
            <person name="Grigoriev I.V."/>
            <person name="Hibbett D.S."/>
        </authorList>
    </citation>
    <scope>NUCLEOTIDE SEQUENCE</scope>
    <source>
        <strain evidence="2">FP-58527</strain>
    </source>
</reference>
<name>S8EFW7_FOMSC</name>
<dbReference type="Proteomes" id="UP000015241">
    <property type="component" value="Unassembled WGS sequence"/>
</dbReference>
<dbReference type="HOGENOM" id="CLU_1402464_0_0_1"/>
<evidence type="ECO:0000313" key="1">
    <source>
        <dbReference type="EMBL" id="EPT02119.1"/>
    </source>
</evidence>
<gene>
    <name evidence="1" type="ORF">FOMPIDRAFT_1059387</name>
</gene>
<dbReference type="InParanoid" id="S8EFW7"/>
<dbReference type="EMBL" id="KE504137">
    <property type="protein sequence ID" value="EPT02119.1"/>
    <property type="molecule type" value="Genomic_DNA"/>
</dbReference>
<organism evidence="1 2">
    <name type="scientific">Fomitopsis schrenkii</name>
    <name type="common">Brown rot fungus</name>
    <dbReference type="NCBI Taxonomy" id="2126942"/>
    <lineage>
        <taxon>Eukaryota</taxon>
        <taxon>Fungi</taxon>
        <taxon>Dikarya</taxon>
        <taxon>Basidiomycota</taxon>
        <taxon>Agaricomycotina</taxon>
        <taxon>Agaricomycetes</taxon>
        <taxon>Polyporales</taxon>
        <taxon>Fomitopsis</taxon>
    </lineage>
</organism>
<dbReference type="AlphaFoldDB" id="S8EFW7"/>
<proteinExistence type="predicted"/>
<sequence length="194" mass="20977">MLDKDAPAESQVARDADNFALVCFAPAPRRVNDRSLESDGKRAGVRVTPGTWAAKYTCGQVLRTPILQESLQPGRGTSIAKFDGTIGALKEGWQPQDTGIGKKEDDSEYVTVKMRIVPATATFPTKLVVAGHTWESTYNLLSEGQPEVAEQDKPVVRFKLSALTYTGPALTITTEGRLACLAWPAFRQSGPLLG</sequence>
<keyword evidence="2" id="KW-1185">Reference proteome</keyword>
<evidence type="ECO:0000313" key="2">
    <source>
        <dbReference type="Proteomes" id="UP000015241"/>
    </source>
</evidence>
<dbReference type="OrthoDB" id="3253026at2759"/>